<evidence type="ECO:0000313" key="3">
    <source>
        <dbReference type="Proteomes" id="UP001597561"/>
    </source>
</evidence>
<keyword evidence="1" id="KW-0472">Membrane</keyword>
<evidence type="ECO:0008006" key="4">
    <source>
        <dbReference type="Google" id="ProtNLM"/>
    </source>
</evidence>
<keyword evidence="3" id="KW-1185">Reference proteome</keyword>
<comment type="caution">
    <text evidence="2">The sequence shown here is derived from an EMBL/GenBank/DDBJ whole genome shotgun (WGS) entry which is preliminary data.</text>
</comment>
<keyword evidence="1" id="KW-1133">Transmembrane helix</keyword>
<sequence>MKVLQLAAKIAAAIGLVNVGFLIFGKGWLLPESLIMLLIALMSLTTGVELYADKERGNKSAYAYFVLSGLIVFAVGLMAAENLTT</sequence>
<organism evidence="2 3">
    <name type="scientific">Jeotgalibacillus terrae</name>
    <dbReference type="NCBI Taxonomy" id="587735"/>
    <lineage>
        <taxon>Bacteria</taxon>
        <taxon>Bacillati</taxon>
        <taxon>Bacillota</taxon>
        <taxon>Bacilli</taxon>
        <taxon>Bacillales</taxon>
        <taxon>Caryophanaceae</taxon>
        <taxon>Jeotgalibacillus</taxon>
    </lineage>
</organism>
<dbReference type="EMBL" id="JBHUPG010000003">
    <property type="protein sequence ID" value="MFD2910721.1"/>
    <property type="molecule type" value="Genomic_DNA"/>
</dbReference>
<keyword evidence="1" id="KW-0812">Transmembrane</keyword>
<proteinExistence type="predicted"/>
<gene>
    <name evidence="2" type="ORF">ACFS5P_02420</name>
</gene>
<name>A0ABW5ZE13_9BACL</name>
<dbReference type="Proteomes" id="UP001597561">
    <property type="component" value="Unassembled WGS sequence"/>
</dbReference>
<feature type="transmembrane region" description="Helical" evidence="1">
    <location>
        <begin position="61"/>
        <end position="80"/>
    </location>
</feature>
<protein>
    <recommendedName>
        <fullName evidence="4">DUF3953 domain-containing protein</fullName>
    </recommendedName>
</protein>
<reference evidence="3" key="1">
    <citation type="journal article" date="2019" name="Int. J. Syst. Evol. Microbiol.">
        <title>The Global Catalogue of Microorganisms (GCM) 10K type strain sequencing project: providing services to taxonomists for standard genome sequencing and annotation.</title>
        <authorList>
            <consortium name="The Broad Institute Genomics Platform"/>
            <consortium name="The Broad Institute Genome Sequencing Center for Infectious Disease"/>
            <person name="Wu L."/>
            <person name="Ma J."/>
        </authorList>
    </citation>
    <scope>NUCLEOTIDE SEQUENCE [LARGE SCALE GENOMIC DNA]</scope>
    <source>
        <strain evidence="3">KCTC 13528</strain>
    </source>
</reference>
<feature type="transmembrane region" description="Helical" evidence="1">
    <location>
        <begin position="7"/>
        <end position="28"/>
    </location>
</feature>
<dbReference type="RefSeq" id="WP_204729233.1">
    <property type="nucleotide sequence ID" value="NZ_JAFBDK010000007.1"/>
</dbReference>
<accession>A0ABW5ZE13</accession>
<evidence type="ECO:0000256" key="1">
    <source>
        <dbReference type="SAM" id="Phobius"/>
    </source>
</evidence>
<evidence type="ECO:0000313" key="2">
    <source>
        <dbReference type="EMBL" id="MFD2910721.1"/>
    </source>
</evidence>
<feature type="transmembrane region" description="Helical" evidence="1">
    <location>
        <begin position="34"/>
        <end position="52"/>
    </location>
</feature>